<name>A0A6A2XHY7_HIBSY</name>
<protein>
    <submittedName>
        <fullName evidence="2">NAD(P)-binding Rossmann-fold superfamily protein</fullName>
    </submittedName>
</protein>
<dbReference type="PANTHER" id="PTHR33400:SF9">
    <property type="entry name" value="C3H1-TYPE DOMAIN-CONTAINING PROTEIN"/>
    <property type="match status" value="1"/>
</dbReference>
<dbReference type="Proteomes" id="UP000436088">
    <property type="component" value="Unassembled WGS sequence"/>
</dbReference>
<evidence type="ECO:0000313" key="3">
    <source>
        <dbReference type="Proteomes" id="UP000436088"/>
    </source>
</evidence>
<keyword evidence="3" id="KW-1185">Reference proteome</keyword>
<gene>
    <name evidence="2" type="ORF">F3Y22_tig00111644pilonHSYRG00030</name>
</gene>
<reference evidence="2" key="1">
    <citation type="submission" date="2019-09" db="EMBL/GenBank/DDBJ databases">
        <title>Draft genome information of white flower Hibiscus syriacus.</title>
        <authorList>
            <person name="Kim Y.-M."/>
        </authorList>
    </citation>
    <scope>NUCLEOTIDE SEQUENCE [LARGE SCALE GENOMIC DNA]</scope>
    <source>
        <strain evidence="2">YM2019G1</strain>
    </source>
</reference>
<keyword evidence="1" id="KW-0238">DNA-binding</keyword>
<accession>A0A6A2XHY7</accession>
<evidence type="ECO:0000256" key="1">
    <source>
        <dbReference type="ARBA" id="ARBA00023125"/>
    </source>
</evidence>
<dbReference type="EMBL" id="VEPZ02001393">
    <property type="protein sequence ID" value="KAE8675741.1"/>
    <property type="molecule type" value="Genomic_DNA"/>
</dbReference>
<proteinExistence type="predicted"/>
<sequence length="496" mass="54249">MKRSRKTNRVSWAPAVNLCQVKLFLKEDCPSKVGGEHRHTLQAKPSWALHPSGMCANDDLSPGFEGGHYAGGFKCNLAKIPIIQWKTPPKFALNFNWQVVAGEESKEVEAQKLREKRVLEAVYPRLSVVPPNPLVFRDVEVEHYDDSRIPLVPLNPIEDDEGADVSSGIAAQTKTPFKFETPALLMPPGRSYSETPAHCHSSAAEGLIPGASSDVMAAALTALTTVMKSKEQGSMVDTDLLVKILSDPKMVEKLIHNPGHASAAADGNLISAPSSVSPETVVTSLPCSKPATISSTPAVRYSNNVEKEFRPALSMPVSRANIVSNSMPTRVEPSSFPFPSTGATINMNSGHRVANGTTSSYSRMNQVQSALGMMPVQPAIVSTTAMQAMEANTVKDANYYKNLIREHGREKEEAKAYNISQTGNHLIHSQQNIEPGASNTMFRHHCMFYNRSKGFNQGSNYPYLHDNKSLQRHTDRTVEDPCAKRMKLSGEITGRI</sequence>
<dbReference type="AlphaFoldDB" id="A0A6A2XHY7"/>
<dbReference type="PANTHER" id="PTHR33400">
    <property type="entry name" value="ZINC FINGER CCCH DOMAIN-CONTAINING PROTEIN 6-RELATED"/>
    <property type="match status" value="1"/>
</dbReference>
<comment type="caution">
    <text evidence="2">The sequence shown here is derived from an EMBL/GenBank/DDBJ whole genome shotgun (WGS) entry which is preliminary data.</text>
</comment>
<dbReference type="GO" id="GO:0003677">
    <property type="term" value="F:DNA binding"/>
    <property type="evidence" value="ECO:0007669"/>
    <property type="project" value="UniProtKB-KW"/>
</dbReference>
<evidence type="ECO:0000313" key="2">
    <source>
        <dbReference type="EMBL" id="KAE8675741.1"/>
    </source>
</evidence>
<organism evidence="2 3">
    <name type="scientific">Hibiscus syriacus</name>
    <name type="common">Rose of Sharon</name>
    <dbReference type="NCBI Taxonomy" id="106335"/>
    <lineage>
        <taxon>Eukaryota</taxon>
        <taxon>Viridiplantae</taxon>
        <taxon>Streptophyta</taxon>
        <taxon>Embryophyta</taxon>
        <taxon>Tracheophyta</taxon>
        <taxon>Spermatophyta</taxon>
        <taxon>Magnoliopsida</taxon>
        <taxon>eudicotyledons</taxon>
        <taxon>Gunneridae</taxon>
        <taxon>Pentapetalae</taxon>
        <taxon>rosids</taxon>
        <taxon>malvids</taxon>
        <taxon>Malvales</taxon>
        <taxon>Malvaceae</taxon>
        <taxon>Malvoideae</taxon>
        <taxon>Hibiscus</taxon>
    </lineage>
</organism>